<dbReference type="AlphaFoldDB" id="H2C7H2"/>
<feature type="transmembrane region" description="Helical" evidence="1">
    <location>
        <begin position="60"/>
        <end position="82"/>
    </location>
</feature>
<evidence type="ECO:0000313" key="2">
    <source>
        <dbReference type="EMBL" id="EHP68098.1"/>
    </source>
</evidence>
<feature type="transmembrane region" description="Helical" evidence="1">
    <location>
        <begin position="135"/>
        <end position="155"/>
    </location>
</feature>
<gene>
    <name evidence="2" type="ORF">MetMK1DRAFT_00025210</name>
</gene>
<reference evidence="2 3" key="1">
    <citation type="submission" date="2012-01" db="EMBL/GenBank/DDBJ databases">
        <title>Improved High-Quality Draft sequence of Metallosphaera yellowstonensis MK1.</title>
        <authorList>
            <consortium name="US DOE Joint Genome Institute"/>
            <person name="Lucas S."/>
            <person name="Han J."/>
            <person name="Cheng J.-F."/>
            <person name="Goodwin L."/>
            <person name="Pitluck S."/>
            <person name="Peters L."/>
            <person name="Teshima H."/>
            <person name="Detter J.C."/>
            <person name="Han C."/>
            <person name="Tapia R."/>
            <person name="Land M."/>
            <person name="Hauser L."/>
            <person name="Kyrpides N."/>
            <person name="Kozubal M."/>
            <person name="Macur R.E."/>
            <person name="Jay Z."/>
            <person name="Inskeep W."/>
            <person name="Woyke T."/>
        </authorList>
    </citation>
    <scope>NUCLEOTIDE SEQUENCE [LARGE SCALE GENOMIC DNA]</scope>
    <source>
        <strain evidence="2 3">MK1</strain>
    </source>
</reference>
<evidence type="ECO:0000256" key="1">
    <source>
        <dbReference type="SAM" id="Phobius"/>
    </source>
</evidence>
<dbReference type="EMBL" id="JH597770">
    <property type="protein sequence ID" value="EHP68098.1"/>
    <property type="molecule type" value="Genomic_DNA"/>
</dbReference>
<dbReference type="STRING" id="671065.MetMK1DRAFT_00025210"/>
<keyword evidence="1" id="KW-0812">Transmembrane</keyword>
<dbReference type="Proteomes" id="UP000003980">
    <property type="component" value="Unassembled WGS sequence"/>
</dbReference>
<keyword evidence="3" id="KW-1185">Reference proteome</keyword>
<protein>
    <submittedName>
        <fullName evidence="2">Uncharacterized protein</fullName>
    </submittedName>
</protein>
<organism evidence="2 3">
    <name type="scientific">Metallosphaera yellowstonensis MK1</name>
    <dbReference type="NCBI Taxonomy" id="671065"/>
    <lineage>
        <taxon>Archaea</taxon>
        <taxon>Thermoproteota</taxon>
        <taxon>Thermoprotei</taxon>
        <taxon>Sulfolobales</taxon>
        <taxon>Sulfolobaceae</taxon>
        <taxon>Metallosphaera</taxon>
    </lineage>
</organism>
<dbReference type="eggNOG" id="arCOG07332">
    <property type="taxonomic scope" value="Archaea"/>
</dbReference>
<feature type="transmembrane region" description="Helical" evidence="1">
    <location>
        <begin position="102"/>
        <end position="128"/>
    </location>
</feature>
<feature type="transmembrane region" description="Helical" evidence="1">
    <location>
        <begin position="12"/>
        <end position="39"/>
    </location>
</feature>
<dbReference type="RefSeq" id="WP_009074162.1">
    <property type="nucleotide sequence ID" value="NZ_JH597770.1"/>
</dbReference>
<keyword evidence="1" id="KW-0472">Membrane</keyword>
<dbReference type="HOGENOM" id="CLU_140801_0_0_2"/>
<sequence length="162" mass="17853">MLMLRGSSTSLLVWLASLVVTLLPLFPQAWVIGVMMAGYPKAFNPTSRTSIYSPEFRRKTSVVLLVLAILEGLTGFGAGPQTSSFVTELTLGLLTRGISLELHLALIAPLALFFVIHTVSGLGSLFILKGVKRNWIYQYLLPGTWIGLYLLTVYLDLNYFLS</sequence>
<proteinExistence type="predicted"/>
<accession>H2C7H2</accession>
<keyword evidence="1" id="KW-1133">Transmembrane helix</keyword>
<evidence type="ECO:0000313" key="3">
    <source>
        <dbReference type="Proteomes" id="UP000003980"/>
    </source>
</evidence>
<name>H2C7H2_9CREN</name>